<name>A0A6C0UJX6_9EURY</name>
<protein>
    <submittedName>
        <fullName evidence="1">Uncharacterized protein</fullName>
    </submittedName>
</protein>
<reference evidence="1 2" key="1">
    <citation type="submission" date="2020-02" db="EMBL/GenBank/DDBJ databases">
        <title>Whole genome sequence of Halogeometricum borinquense strain wsp4.</title>
        <authorList>
            <person name="Verma D.K."/>
            <person name="Gopal K."/>
            <person name="Prasad E.S."/>
        </authorList>
    </citation>
    <scope>NUCLEOTIDE SEQUENCE [LARGE SCALE GENOMIC DNA]</scope>
    <source>
        <strain evidence="2">wsp4</strain>
    </source>
</reference>
<accession>A0A6C0UJX6</accession>
<dbReference type="Proteomes" id="UP000465846">
    <property type="component" value="Chromosome"/>
</dbReference>
<dbReference type="AlphaFoldDB" id="A0A6C0UJX6"/>
<dbReference type="RefSeq" id="WP_163487495.1">
    <property type="nucleotide sequence ID" value="NZ_CP048739.1"/>
</dbReference>
<evidence type="ECO:0000313" key="1">
    <source>
        <dbReference type="EMBL" id="QIB75755.1"/>
    </source>
</evidence>
<gene>
    <name evidence="1" type="ORF">G3I44_16595</name>
</gene>
<dbReference type="GeneID" id="44081054"/>
<sequence>MAGNNHQENDTEQQTNATRRTALKGFGGALGFGTLVGLAGEASAMHIGPGYGGGGAYDELEPDEYIWKDSDSVTVFDDQTEHGGPYKYKGVLSASIYYLDVQTNPEGEYEHYFDAASCFTIYRDSMYDDNGYQKVAHIGQTEITISNNATKKANILADIDDDDVGAAPAPSDASDPDGSDWGDAAFTAVTTAIGEISERVNWGAAALDVMDALVADAEYSAPSTQEKFEWMYGSGEEPSEATNCARFMLNNKDYHTEIDFDITFRANSNAESVLNPDKRWNIQKDANDHT</sequence>
<evidence type="ECO:0000313" key="2">
    <source>
        <dbReference type="Proteomes" id="UP000465846"/>
    </source>
</evidence>
<organism evidence="1 2">
    <name type="scientific">Halogeometricum borinquense</name>
    <dbReference type="NCBI Taxonomy" id="60847"/>
    <lineage>
        <taxon>Archaea</taxon>
        <taxon>Methanobacteriati</taxon>
        <taxon>Methanobacteriota</taxon>
        <taxon>Stenosarchaea group</taxon>
        <taxon>Halobacteria</taxon>
        <taxon>Halobacteriales</taxon>
        <taxon>Haloferacaceae</taxon>
        <taxon>Halogeometricum</taxon>
    </lineage>
</organism>
<dbReference type="PROSITE" id="PS51318">
    <property type="entry name" value="TAT"/>
    <property type="match status" value="1"/>
</dbReference>
<dbReference type="InterPro" id="IPR006311">
    <property type="entry name" value="TAT_signal"/>
</dbReference>
<dbReference type="EMBL" id="CP048739">
    <property type="protein sequence ID" value="QIB75755.1"/>
    <property type="molecule type" value="Genomic_DNA"/>
</dbReference>
<proteinExistence type="predicted"/>